<name>A0A7W2FQH8_9VIBR</name>
<reference evidence="1 2" key="1">
    <citation type="submission" date="2020-07" db="EMBL/GenBank/DDBJ databases">
        <title>Vibrio marinisediminis sp. nov., isolated from marine sediment.</title>
        <authorList>
            <person name="Ji X."/>
        </authorList>
    </citation>
    <scope>NUCLEOTIDE SEQUENCE [LARGE SCALE GENOMIC DNA]</scope>
    <source>
        <strain evidence="1 2">404</strain>
    </source>
</reference>
<sequence>MTATTIEVSTIDASDWSPCISATLSRGCGACCIAPSISSPIPGMPNGKPSGVRCIQLNEHNLCKIFGQPERPKVCSAFDSDDAICSGGPEQALAILLDLESATD</sequence>
<dbReference type="RefSeq" id="WP_182108461.1">
    <property type="nucleotide sequence ID" value="NZ_JACFYF010000004.1"/>
</dbReference>
<dbReference type="Pfam" id="PF03692">
    <property type="entry name" value="CxxCxxCC"/>
    <property type="match status" value="1"/>
</dbReference>
<protein>
    <submittedName>
        <fullName evidence="1">YkgJ family cysteine cluster protein</fullName>
    </submittedName>
</protein>
<evidence type="ECO:0000313" key="2">
    <source>
        <dbReference type="Proteomes" id="UP000571701"/>
    </source>
</evidence>
<dbReference type="PANTHER" id="PTHR36931:SF1">
    <property type="entry name" value="UPF0153 PROTEIN YEIW"/>
    <property type="match status" value="1"/>
</dbReference>
<dbReference type="InterPro" id="IPR052572">
    <property type="entry name" value="UPF0153_domain"/>
</dbReference>
<dbReference type="InterPro" id="IPR005358">
    <property type="entry name" value="Puta_zinc/iron-chelating_dom"/>
</dbReference>
<dbReference type="EMBL" id="JACFYF010000004">
    <property type="protein sequence ID" value="MBA5762419.1"/>
    <property type="molecule type" value="Genomic_DNA"/>
</dbReference>
<dbReference type="PANTHER" id="PTHR36931">
    <property type="entry name" value="UPF0153 PROTEIN YEIW"/>
    <property type="match status" value="1"/>
</dbReference>
<organism evidence="1 2">
    <name type="scientific">Vibrio marinisediminis</name>
    <dbReference type="NCBI Taxonomy" id="2758441"/>
    <lineage>
        <taxon>Bacteria</taxon>
        <taxon>Pseudomonadati</taxon>
        <taxon>Pseudomonadota</taxon>
        <taxon>Gammaproteobacteria</taxon>
        <taxon>Vibrionales</taxon>
        <taxon>Vibrionaceae</taxon>
        <taxon>Vibrio</taxon>
    </lineage>
</organism>
<proteinExistence type="predicted"/>
<dbReference type="AlphaFoldDB" id="A0A7W2FQH8"/>
<gene>
    <name evidence="1" type="ORF">H2O73_08700</name>
</gene>
<keyword evidence="2" id="KW-1185">Reference proteome</keyword>
<dbReference type="Proteomes" id="UP000571701">
    <property type="component" value="Unassembled WGS sequence"/>
</dbReference>
<accession>A0A7W2FQH8</accession>
<comment type="caution">
    <text evidence="1">The sequence shown here is derived from an EMBL/GenBank/DDBJ whole genome shotgun (WGS) entry which is preliminary data.</text>
</comment>
<evidence type="ECO:0000313" key="1">
    <source>
        <dbReference type="EMBL" id="MBA5762419.1"/>
    </source>
</evidence>